<dbReference type="PANTHER" id="PTHR19134:SF562">
    <property type="entry name" value="PROTEIN-TYROSINE-PHOSPHATASE"/>
    <property type="match status" value="1"/>
</dbReference>
<evidence type="ECO:0000259" key="5">
    <source>
        <dbReference type="PROSITE" id="PS50055"/>
    </source>
</evidence>
<feature type="domain" description="Tyrosine-protein phosphatase" evidence="5">
    <location>
        <begin position="1"/>
        <end position="162"/>
    </location>
</feature>
<dbReference type="EMBL" id="VSWD01000010">
    <property type="protein sequence ID" value="KAK3090539.1"/>
    <property type="molecule type" value="Genomic_DNA"/>
</dbReference>
<dbReference type="InterPro" id="IPR003595">
    <property type="entry name" value="Tyr_Pase_cat"/>
</dbReference>
<evidence type="ECO:0000313" key="7">
    <source>
        <dbReference type="EMBL" id="KAK3090539.1"/>
    </source>
</evidence>
<gene>
    <name evidence="7" type="ORF">FSP39_012556</name>
</gene>
<name>A0AA88XRX2_PINIB</name>
<evidence type="ECO:0000313" key="8">
    <source>
        <dbReference type="Proteomes" id="UP001186944"/>
    </source>
</evidence>
<dbReference type="PANTHER" id="PTHR19134">
    <property type="entry name" value="RECEPTOR-TYPE TYROSINE-PROTEIN PHOSPHATASE"/>
    <property type="match status" value="1"/>
</dbReference>
<accession>A0AA88XRX2</accession>
<keyword evidence="4" id="KW-0904">Protein phosphatase</keyword>
<keyword evidence="3" id="KW-0378">Hydrolase</keyword>
<comment type="caution">
    <text evidence="7">The sequence shown here is derived from an EMBL/GenBank/DDBJ whole genome shotgun (WGS) entry which is preliminary data.</text>
</comment>
<dbReference type="Pfam" id="PF00102">
    <property type="entry name" value="Y_phosphatase"/>
    <property type="match status" value="2"/>
</dbReference>
<dbReference type="SMART" id="SM00404">
    <property type="entry name" value="PTPc_motif"/>
    <property type="match status" value="1"/>
</dbReference>
<feature type="domain" description="Tyrosine-protein phosphatase" evidence="5">
    <location>
        <begin position="277"/>
        <end position="445"/>
    </location>
</feature>
<dbReference type="CDD" id="cd00047">
    <property type="entry name" value="PTPc"/>
    <property type="match status" value="1"/>
</dbReference>
<dbReference type="PROSITE" id="PS50056">
    <property type="entry name" value="TYR_PHOSPHATASE_2"/>
    <property type="match status" value="1"/>
</dbReference>
<evidence type="ECO:0000256" key="1">
    <source>
        <dbReference type="ARBA" id="ARBA00009580"/>
    </source>
</evidence>
<dbReference type="PROSITE" id="PS50055">
    <property type="entry name" value="TYR_PHOSPHATASE_PTP"/>
    <property type="match status" value="2"/>
</dbReference>
<dbReference type="InterPro" id="IPR000242">
    <property type="entry name" value="PTP_cat"/>
</dbReference>
<organism evidence="7 8">
    <name type="scientific">Pinctada imbricata</name>
    <name type="common">Atlantic pearl-oyster</name>
    <name type="synonym">Pinctada martensii</name>
    <dbReference type="NCBI Taxonomy" id="66713"/>
    <lineage>
        <taxon>Eukaryota</taxon>
        <taxon>Metazoa</taxon>
        <taxon>Spiralia</taxon>
        <taxon>Lophotrochozoa</taxon>
        <taxon>Mollusca</taxon>
        <taxon>Bivalvia</taxon>
        <taxon>Autobranchia</taxon>
        <taxon>Pteriomorphia</taxon>
        <taxon>Pterioida</taxon>
        <taxon>Pterioidea</taxon>
        <taxon>Pteriidae</taxon>
        <taxon>Pinctada</taxon>
    </lineage>
</organism>
<proteinExistence type="inferred from homology"/>
<dbReference type="SUPFAM" id="SSF52799">
    <property type="entry name" value="(Phosphotyrosine protein) phosphatases II"/>
    <property type="match status" value="2"/>
</dbReference>
<keyword evidence="8" id="KW-1185">Reference proteome</keyword>
<dbReference type="Gene3D" id="3.90.190.10">
    <property type="entry name" value="Protein tyrosine phosphatase superfamily"/>
    <property type="match status" value="2"/>
</dbReference>
<dbReference type="SMART" id="SM00194">
    <property type="entry name" value="PTPc"/>
    <property type="match status" value="1"/>
</dbReference>
<comment type="similarity">
    <text evidence="1">Belongs to the protein-tyrosine phosphatase family.</text>
</comment>
<dbReference type="EC" id="3.1.3.48" evidence="2"/>
<dbReference type="PRINTS" id="PR00700">
    <property type="entry name" value="PRTYPHPHTASE"/>
</dbReference>
<evidence type="ECO:0000256" key="4">
    <source>
        <dbReference type="ARBA" id="ARBA00022912"/>
    </source>
</evidence>
<dbReference type="AlphaFoldDB" id="A0AA88XRX2"/>
<reference evidence="7" key="1">
    <citation type="submission" date="2019-08" db="EMBL/GenBank/DDBJ databases">
        <title>The improved chromosome-level genome for the pearl oyster Pinctada fucata martensii using PacBio sequencing and Hi-C.</title>
        <authorList>
            <person name="Zheng Z."/>
        </authorList>
    </citation>
    <scope>NUCLEOTIDE SEQUENCE</scope>
    <source>
        <strain evidence="7">ZZ-2019</strain>
        <tissue evidence="7">Adductor muscle</tissue>
    </source>
</reference>
<evidence type="ECO:0000256" key="3">
    <source>
        <dbReference type="ARBA" id="ARBA00022801"/>
    </source>
</evidence>
<dbReference type="PROSITE" id="PS00383">
    <property type="entry name" value="TYR_PHOSPHATASE_1"/>
    <property type="match status" value="1"/>
</dbReference>
<sequence length="445" mass="51191">MIWENGTGKIVMLANLVELGKNKCEQYWPKGEKDKLSIGIYEVIMQKEKFYGAYNIRELLLKCLETKEQRKVVQFHFTTWPDHGTADAMQLAIFQHVIESEATQNTGPMVVHCSAGIGRTGTYIALNAMTKWIRNHSKVDVYSFVSSMRNNRMNMIQTAVRYLDNNLFDRTFLDKAYSDHFCLSFEILITQNKKIAPKHGIFYCFNANTSYSSCGNAIRRDNGNPSEPSRYMEQYIVLHEALLEAQLMTNSAIKREDFSKVWTNLSMSDYPKNEGRCRKEFQKLKLALSNVDDDSMKDALSNQNKSKNRDQNIIPIRIYRPFLTSNLVKRTNYINAVALPSMRAGMGMIATQYPTPDTVQDFYSLIYDHDSPTIVILEPNEEIVSLFPENKQSSVFGVVSVSQKHEVSGKDFNERKLELKKKAQYEFLYDAVNDHLEQANIYANV</sequence>
<dbReference type="GO" id="GO:0004725">
    <property type="term" value="F:protein tyrosine phosphatase activity"/>
    <property type="evidence" value="ECO:0007669"/>
    <property type="project" value="InterPro"/>
</dbReference>
<feature type="domain" description="Tyrosine specific protein phosphatases" evidence="6">
    <location>
        <begin position="91"/>
        <end position="163"/>
    </location>
</feature>
<dbReference type="InterPro" id="IPR000387">
    <property type="entry name" value="Tyr_Pase_dom"/>
</dbReference>
<dbReference type="InterPro" id="IPR029021">
    <property type="entry name" value="Prot-tyrosine_phosphatase-like"/>
</dbReference>
<dbReference type="InterPro" id="IPR050348">
    <property type="entry name" value="Protein-Tyr_Phosphatase"/>
</dbReference>
<dbReference type="Proteomes" id="UP001186944">
    <property type="component" value="Unassembled WGS sequence"/>
</dbReference>
<dbReference type="InterPro" id="IPR016130">
    <property type="entry name" value="Tyr_Pase_AS"/>
</dbReference>
<evidence type="ECO:0000256" key="2">
    <source>
        <dbReference type="ARBA" id="ARBA00013064"/>
    </source>
</evidence>
<protein>
    <recommendedName>
        <fullName evidence="2">protein-tyrosine-phosphatase</fullName>
        <ecNumber evidence="2">3.1.3.48</ecNumber>
    </recommendedName>
</protein>
<evidence type="ECO:0000259" key="6">
    <source>
        <dbReference type="PROSITE" id="PS50056"/>
    </source>
</evidence>